<evidence type="ECO:0000313" key="1">
    <source>
        <dbReference type="EMBL" id="SDG09307.1"/>
    </source>
</evidence>
<evidence type="ECO:0000313" key="2">
    <source>
        <dbReference type="Proteomes" id="UP000199415"/>
    </source>
</evidence>
<dbReference type="Proteomes" id="UP000199415">
    <property type="component" value="Unassembled WGS sequence"/>
</dbReference>
<dbReference type="EMBL" id="FNCE01000005">
    <property type="protein sequence ID" value="SDG09307.1"/>
    <property type="molecule type" value="Genomic_DNA"/>
</dbReference>
<dbReference type="Pfam" id="PF01986">
    <property type="entry name" value="DUF123"/>
    <property type="match status" value="1"/>
</dbReference>
<dbReference type="RefSeq" id="WP_090019700.1">
    <property type="nucleotide sequence ID" value="NZ_FNCE01000005.1"/>
</dbReference>
<keyword evidence="1" id="KW-0540">Nuclease</keyword>
<dbReference type="InterPro" id="IPR002837">
    <property type="entry name" value="DUF123"/>
</dbReference>
<dbReference type="AlphaFoldDB" id="A0A1G7REV8"/>
<name>A0A1G7REV8_9PROT</name>
<dbReference type="PANTHER" id="PTHR37460">
    <property type="entry name" value="ENDONUCLEASE III"/>
    <property type="match status" value="1"/>
</dbReference>
<keyword evidence="1" id="KW-0378">Hydrolase</keyword>
<sequence>MRPCVPLCERTYQPGPDARALPAEAGAYALVLTIAESVQLPVPRPNGCTLSPGLYVYLGNARGPGGIAARVRRHLRPDKRPRWHVDHVLARAEVRCVLGWPGGEECAWQRWLSERGASAPVKGLGSSDCRRCPAHLLAVPDVATVTGGR</sequence>
<dbReference type="CDD" id="cd10441">
    <property type="entry name" value="GIY-YIG_COG1833"/>
    <property type="match status" value="1"/>
</dbReference>
<protein>
    <submittedName>
        <fullName evidence="1">Uri superfamily endonuclease</fullName>
    </submittedName>
</protein>
<keyword evidence="2" id="KW-1185">Reference proteome</keyword>
<accession>A0A1G7REV8</accession>
<reference evidence="1 2" key="1">
    <citation type="submission" date="2016-10" db="EMBL/GenBank/DDBJ databases">
        <authorList>
            <person name="de Groot N.N."/>
        </authorList>
    </citation>
    <scope>NUCLEOTIDE SEQUENCE [LARGE SCALE GENOMIC DNA]</scope>
    <source>
        <strain evidence="1 2">DSM 25584</strain>
    </source>
</reference>
<keyword evidence="1" id="KW-0255">Endonuclease</keyword>
<dbReference type="GO" id="GO:0004519">
    <property type="term" value="F:endonuclease activity"/>
    <property type="evidence" value="ECO:0007669"/>
    <property type="project" value="UniProtKB-KW"/>
</dbReference>
<dbReference type="PANTHER" id="PTHR37460:SF1">
    <property type="entry name" value="ENDONUCLEASE III"/>
    <property type="match status" value="1"/>
</dbReference>
<dbReference type="STRING" id="1082479.SAMN05216241_105107"/>
<dbReference type="OrthoDB" id="9811593at2"/>
<organism evidence="1 2">
    <name type="scientific">Limimonas halophila</name>
    <dbReference type="NCBI Taxonomy" id="1082479"/>
    <lineage>
        <taxon>Bacteria</taxon>
        <taxon>Pseudomonadati</taxon>
        <taxon>Pseudomonadota</taxon>
        <taxon>Alphaproteobacteria</taxon>
        <taxon>Rhodospirillales</taxon>
        <taxon>Rhodovibrionaceae</taxon>
        <taxon>Limimonas</taxon>
    </lineage>
</organism>
<gene>
    <name evidence="1" type="ORF">SAMN05216241_105107</name>
</gene>
<proteinExistence type="predicted"/>